<accession>A0ABV1H3W0</accession>
<reference evidence="2" key="1">
    <citation type="submission" date="2024-03" db="EMBL/GenBank/DDBJ databases">
        <title>Human intestinal bacterial collection.</title>
        <authorList>
            <person name="Pauvert C."/>
            <person name="Hitch T.C.A."/>
            <person name="Clavel T."/>
        </authorList>
    </citation>
    <scope>NUCLEOTIDE SEQUENCE [LARGE SCALE GENOMIC DNA]</scope>
    <source>
        <strain evidence="2">CLA-AA-H89B</strain>
    </source>
</reference>
<sequence length="289" mass="33217">MGIKDLTEKILEDYNDIFADIVNVLVFKGKQRIKPETLVNTGVHSQYKNDKTGVLHEQERDVAKYWMNGKVQIALCGLENQTAVEPKMPLRVFGYEGASYSGQLEEKSAVPVITLVLYFGNEHWRAEKHLKDLFDIPEGMEEYVNDLKINVFEIAWLTDEQISMFKSDFRIVADFFVRKRKNKDYVPDNKTEIRHVDAVLKMLSAVTGDRRYENILSDGKGKVSNMCEVAERLEQMGIEKGRLEGEQMTVYSFVQDKTITPEQGAHKLNISVAELEKKMKEAGYTYPVF</sequence>
<name>A0ABV1H3W0_9FIRM</name>
<dbReference type="Pfam" id="PF04754">
    <property type="entry name" value="Transposase_31"/>
    <property type="match status" value="1"/>
</dbReference>
<evidence type="ECO:0000313" key="3">
    <source>
        <dbReference type="Proteomes" id="UP001546774"/>
    </source>
</evidence>
<feature type="domain" description="Transposase (putative) YhgA-like" evidence="1">
    <location>
        <begin position="78"/>
        <end position="173"/>
    </location>
</feature>
<keyword evidence="3" id="KW-1185">Reference proteome</keyword>
<dbReference type="Proteomes" id="UP001546774">
    <property type="component" value="Unassembled WGS sequence"/>
</dbReference>
<organism evidence="2 3">
    <name type="scientific">Lachnospira intestinalis</name>
    <dbReference type="NCBI Taxonomy" id="3133158"/>
    <lineage>
        <taxon>Bacteria</taxon>
        <taxon>Bacillati</taxon>
        <taxon>Bacillota</taxon>
        <taxon>Clostridia</taxon>
        <taxon>Lachnospirales</taxon>
        <taxon>Lachnospiraceae</taxon>
        <taxon>Lachnospira</taxon>
    </lineage>
</organism>
<dbReference type="EMBL" id="JBBMFS010000002">
    <property type="protein sequence ID" value="MEQ2553852.1"/>
    <property type="molecule type" value="Genomic_DNA"/>
</dbReference>
<protein>
    <submittedName>
        <fullName evidence="2">Rpn family recombination-promoting nuclease/putative transposase</fullName>
    </submittedName>
</protein>
<gene>
    <name evidence="2" type="ORF">WMO37_02345</name>
</gene>
<dbReference type="InterPro" id="IPR006842">
    <property type="entry name" value="Transposase_31"/>
</dbReference>
<evidence type="ECO:0000259" key="1">
    <source>
        <dbReference type="Pfam" id="PF04754"/>
    </source>
</evidence>
<evidence type="ECO:0000313" key="2">
    <source>
        <dbReference type="EMBL" id="MEQ2553852.1"/>
    </source>
</evidence>
<proteinExistence type="predicted"/>
<comment type="caution">
    <text evidence="2">The sequence shown here is derived from an EMBL/GenBank/DDBJ whole genome shotgun (WGS) entry which is preliminary data.</text>
</comment>